<dbReference type="GO" id="GO:0000422">
    <property type="term" value="P:autophagy of mitochondrion"/>
    <property type="evidence" value="ECO:0007669"/>
    <property type="project" value="TreeGrafter"/>
</dbReference>
<dbReference type="InterPro" id="IPR001683">
    <property type="entry name" value="PX_dom"/>
</dbReference>
<feature type="compositionally biased region" description="Basic and acidic residues" evidence="11">
    <location>
        <begin position="34"/>
        <end position="45"/>
    </location>
</feature>
<evidence type="ECO:0000313" key="13">
    <source>
        <dbReference type="EMBL" id="OAD65692.1"/>
    </source>
</evidence>
<evidence type="ECO:0000256" key="4">
    <source>
        <dbReference type="ARBA" id="ARBA00022448"/>
    </source>
</evidence>
<dbReference type="SMART" id="SM00312">
    <property type="entry name" value="PX"/>
    <property type="match status" value="1"/>
</dbReference>
<dbReference type="GeneID" id="28999782"/>
<feature type="coiled-coil region" evidence="10">
    <location>
        <begin position="308"/>
        <end position="335"/>
    </location>
</feature>
<sequence>MADTDEFSNVQWNVQGTEDMNRNHSYYNSQSSLEEQHQQQHEQHEQQSSLILDNPLSDHLQGSLGSHDSDGFNTFHHSNEIDIAILEPSSVNVDIDISDDPLLDPQTSQLHSIQIPVQTLPDYYSHNNDQQQPQPQPQPRQQNTGETVSQSNNAKDTYSRKHIFVSDPRKETDLQQGTFVSYGITSDKPLVRRRFQDFVWLRKVLYADYPACFVPPLPDKHRMEYVKGDRFGTEFIEKRRMSLQRFLQRISWHPVLGRSNFFVMFLESSDFNDASARALRESQETMIDTLGDSLLNAFSKLRKPDERFVEMKERIERTEENLELLEKTLMRSNKRTDDLCNDYEEFSASIRGLAELEANMNETLLHFASGVSQYAKNIRIMASKDTDWLGEIHDYMAYYSVLKDVLKLRDQKQLDVEELTDYYQTTIKEKEKMMRGRPGEGSYNFAGYFTGKINEVRGADTDKIKREKILRLDERLRELKNAKDQSDIVSSAFSDQVKKEDHFFTQSKSVEMNEALKIYTDGKVEFYDQGIQIWRDVVQALEKVDPDES</sequence>
<dbReference type="VEuPathDB" id="FungiDB:PHYBLDRAFT_184076"/>
<evidence type="ECO:0000256" key="11">
    <source>
        <dbReference type="SAM" id="MobiDB-lite"/>
    </source>
</evidence>
<evidence type="ECO:0000256" key="5">
    <source>
        <dbReference type="ARBA" id="ARBA00022490"/>
    </source>
</evidence>
<keyword evidence="7" id="KW-0472">Membrane</keyword>
<dbReference type="InterPro" id="IPR027267">
    <property type="entry name" value="AH/BAR_dom_sf"/>
</dbReference>
<dbReference type="OrthoDB" id="205639at2759"/>
<feature type="domain" description="PX" evidence="12">
    <location>
        <begin position="139"/>
        <end position="273"/>
    </location>
</feature>
<feature type="compositionally biased region" description="Polar residues" evidence="11">
    <location>
        <begin position="143"/>
        <end position="156"/>
    </location>
</feature>
<proteinExistence type="inferred from homology"/>
<dbReference type="InParanoid" id="A0A162T2B2"/>
<dbReference type="SUPFAM" id="SSF64268">
    <property type="entry name" value="PX domain"/>
    <property type="match status" value="1"/>
</dbReference>
<evidence type="ECO:0000259" key="12">
    <source>
        <dbReference type="PROSITE" id="PS50195"/>
    </source>
</evidence>
<feature type="region of interest" description="Disordered" evidence="11">
    <location>
        <begin position="122"/>
        <end position="167"/>
    </location>
</feature>
<dbReference type="Gene3D" id="3.30.1520.10">
    <property type="entry name" value="Phox-like domain"/>
    <property type="match status" value="1"/>
</dbReference>
<gene>
    <name evidence="13" type="ORF">PHYBLDRAFT_184076</name>
</gene>
<dbReference type="STRING" id="763407.A0A162T2B2"/>
<dbReference type="PROSITE" id="PS50195">
    <property type="entry name" value="PX"/>
    <property type="match status" value="1"/>
</dbReference>
<accession>A0A162T2B2</accession>
<feature type="region of interest" description="Disordered" evidence="11">
    <location>
        <begin position="1"/>
        <end position="49"/>
    </location>
</feature>
<dbReference type="EMBL" id="KV441008">
    <property type="protein sequence ID" value="OAD65692.1"/>
    <property type="molecule type" value="Genomic_DNA"/>
</dbReference>
<dbReference type="GO" id="GO:0015031">
    <property type="term" value="P:protein transport"/>
    <property type="evidence" value="ECO:0007669"/>
    <property type="project" value="TreeGrafter"/>
</dbReference>
<dbReference type="GO" id="GO:0035091">
    <property type="term" value="F:phosphatidylinositol binding"/>
    <property type="evidence" value="ECO:0007669"/>
    <property type="project" value="InterPro"/>
</dbReference>
<dbReference type="InterPro" id="IPR036871">
    <property type="entry name" value="PX_dom_sf"/>
</dbReference>
<dbReference type="Proteomes" id="UP000077315">
    <property type="component" value="Unassembled WGS sequence"/>
</dbReference>
<dbReference type="PANTHER" id="PTHR45949:SF2">
    <property type="entry name" value="SORTING NEXIN-4"/>
    <property type="match status" value="1"/>
</dbReference>
<feature type="compositionally biased region" description="Polar residues" evidence="11">
    <location>
        <begin position="7"/>
        <end position="28"/>
    </location>
</feature>
<dbReference type="InterPro" id="IPR015404">
    <property type="entry name" value="Vps5_C"/>
</dbReference>
<dbReference type="AlphaFoldDB" id="A0A162T2B2"/>
<protein>
    <recommendedName>
        <fullName evidence="8">Sorting nexin-4</fullName>
    </recommendedName>
    <alternativeName>
        <fullName evidence="9">Autophagy-related protein 24</fullName>
    </alternativeName>
</protein>
<keyword evidence="6" id="KW-0446">Lipid-binding</keyword>
<dbReference type="GO" id="GO:0005769">
    <property type="term" value="C:early endosome"/>
    <property type="evidence" value="ECO:0007669"/>
    <property type="project" value="TreeGrafter"/>
</dbReference>
<keyword evidence="4" id="KW-0813">Transport</keyword>
<evidence type="ECO:0000256" key="2">
    <source>
        <dbReference type="ARBA" id="ARBA00004496"/>
    </source>
</evidence>
<evidence type="ECO:0000256" key="8">
    <source>
        <dbReference type="ARBA" id="ARBA00040748"/>
    </source>
</evidence>
<organism evidence="13 14">
    <name type="scientific">Phycomyces blakesleeanus (strain ATCC 8743b / DSM 1359 / FGSC 10004 / NBRC 33097 / NRRL 1555)</name>
    <dbReference type="NCBI Taxonomy" id="763407"/>
    <lineage>
        <taxon>Eukaryota</taxon>
        <taxon>Fungi</taxon>
        <taxon>Fungi incertae sedis</taxon>
        <taxon>Mucoromycota</taxon>
        <taxon>Mucoromycotina</taxon>
        <taxon>Mucoromycetes</taxon>
        <taxon>Mucorales</taxon>
        <taxon>Phycomycetaceae</taxon>
        <taxon>Phycomyces</taxon>
    </lineage>
</organism>
<evidence type="ECO:0000256" key="10">
    <source>
        <dbReference type="SAM" id="Coils"/>
    </source>
</evidence>
<evidence type="ECO:0000256" key="7">
    <source>
        <dbReference type="ARBA" id="ARBA00023136"/>
    </source>
</evidence>
<dbReference type="GO" id="GO:0032456">
    <property type="term" value="P:endocytic recycling"/>
    <property type="evidence" value="ECO:0007669"/>
    <property type="project" value="TreeGrafter"/>
</dbReference>
<comment type="similarity">
    <text evidence="3">Belongs to the sorting nexin family.</text>
</comment>
<evidence type="ECO:0000256" key="3">
    <source>
        <dbReference type="ARBA" id="ARBA00010883"/>
    </source>
</evidence>
<dbReference type="Gene3D" id="1.20.1270.60">
    <property type="entry name" value="Arfaptin homology (AH) domain/BAR domain"/>
    <property type="match status" value="1"/>
</dbReference>
<keyword evidence="10" id="KW-0175">Coiled coil</keyword>
<evidence type="ECO:0000256" key="9">
    <source>
        <dbReference type="ARBA" id="ARBA00041273"/>
    </source>
</evidence>
<dbReference type="GO" id="GO:0061709">
    <property type="term" value="P:reticulophagy"/>
    <property type="evidence" value="ECO:0007669"/>
    <property type="project" value="TreeGrafter"/>
</dbReference>
<dbReference type="GO" id="GO:0034727">
    <property type="term" value="P:piecemeal microautophagy of the nucleus"/>
    <property type="evidence" value="ECO:0007669"/>
    <property type="project" value="TreeGrafter"/>
</dbReference>
<comment type="subcellular location">
    <subcellularLocation>
        <location evidence="2">Cytoplasm</location>
    </subcellularLocation>
    <subcellularLocation>
        <location evidence="1">Endomembrane system</location>
        <topology evidence="1">Peripheral membrane protein</topology>
    </subcellularLocation>
</comment>
<dbReference type="PANTHER" id="PTHR45949">
    <property type="entry name" value="SORTING NEXIN-4"/>
    <property type="match status" value="1"/>
</dbReference>
<keyword evidence="5" id="KW-0963">Cytoplasm</keyword>
<dbReference type="Pfam" id="PF00787">
    <property type="entry name" value="PX"/>
    <property type="match status" value="1"/>
</dbReference>
<evidence type="ECO:0000313" key="14">
    <source>
        <dbReference type="Proteomes" id="UP000077315"/>
    </source>
</evidence>
<reference evidence="14" key="1">
    <citation type="submission" date="2015-06" db="EMBL/GenBank/DDBJ databases">
        <title>Expansion of signal transduction pathways in fungi by whole-genome duplication.</title>
        <authorList>
            <consortium name="DOE Joint Genome Institute"/>
            <person name="Corrochano L.M."/>
            <person name="Kuo A."/>
            <person name="Marcet-Houben M."/>
            <person name="Polaino S."/>
            <person name="Salamov A."/>
            <person name="Villalobos J.M."/>
            <person name="Alvarez M.I."/>
            <person name="Avalos J."/>
            <person name="Benito E.P."/>
            <person name="Benoit I."/>
            <person name="Burger G."/>
            <person name="Camino L.P."/>
            <person name="Canovas D."/>
            <person name="Cerda-Olmedo E."/>
            <person name="Cheng J.-F."/>
            <person name="Dominguez A."/>
            <person name="Elias M."/>
            <person name="Eslava A.P."/>
            <person name="Glaser F."/>
            <person name="Grimwood J."/>
            <person name="Gutierrez G."/>
            <person name="Heitman J."/>
            <person name="Henrissat B."/>
            <person name="Iturriaga E.A."/>
            <person name="Lang B.F."/>
            <person name="Lavin J.L."/>
            <person name="Lee S."/>
            <person name="Li W."/>
            <person name="Lindquist E."/>
            <person name="Lopez-Garcia S."/>
            <person name="Luque E.M."/>
            <person name="Marcos A.T."/>
            <person name="Martin J."/>
            <person name="McCluskey K."/>
            <person name="Medina H.R."/>
            <person name="Miralles-Duran A."/>
            <person name="Miyazaki A."/>
            <person name="Munoz-Torres E."/>
            <person name="Oguiza J.A."/>
            <person name="Ohm R."/>
            <person name="Olmedo M."/>
            <person name="Orejas M."/>
            <person name="Ortiz-Castellanos L."/>
            <person name="Pisabarro A.G."/>
            <person name="Rodriguez-Romero J."/>
            <person name="Ruiz-Herrera J."/>
            <person name="Ruiz-Vazquez R."/>
            <person name="Sanz C."/>
            <person name="Schackwitz W."/>
            <person name="Schmutz J."/>
            <person name="Shahriari M."/>
            <person name="Shelest E."/>
            <person name="Silva-Franco F."/>
            <person name="Soanes D."/>
            <person name="Syed K."/>
            <person name="Tagua V.G."/>
            <person name="Talbot N.J."/>
            <person name="Thon M."/>
            <person name="De vries R.P."/>
            <person name="Wiebenga A."/>
            <person name="Yadav J.S."/>
            <person name="Braun E.L."/>
            <person name="Baker S."/>
            <person name="Garre V."/>
            <person name="Horwitz B."/>
            <person name="Torres-Martinez S."/>
            <person name="Idnurm A."/>
            <person name="Herrera-Estrella A."/>
            <person name="Gabaldon T."/>
            <person name="Grigoriev I.V."/>
        </authorList>
    </citation>
    <scope>NUCLEOTIDE SEQUENCE [LARGE SCALE GENOMIC DNA]</scope>
    <source>
        <strain evidence="14">NRRL 1555(-)</strain>
    </source>
</reference>
<name>A0A162T2B2_PHYB8</name>
<evidence type="ECO:0000256" key="1">
    <source>
        <dbReference type="ARBA" id="ARBA00004184"/>
    </source>
</evidence>
<dbReference type="RefSeq" id="XP_018283732.1">
    <property type="nucleotide sequence ID" value="XM_018438876.1"/>
</dbReference>
<dbReference type="GO" id="GO:0000407">
    <property type="term" value="C:phagophore assembly site"/>
    <property type="evidence" value="ECO:0007669"/>
    <property type="project" value="TreeGrafter"/>
</dbReference>
<dbReference type="Pfam" id="PF09325">
    <property type="entry name" value="Vps5"/>
    <property type="match status" value="1"/>
</dbReference>
<dbReference type="FunCoup" id="A0A162T2B2">
    <property type="interactions" value="227"/>
</dbReference>
<evidence type="ECO:0000256" key="6">
    <source>
        <dbReference type="ARBA" id="ARBA00023121"/>
    </source>
</evidence>
<keyword evidence="14" id="KW-1185">Reference proteome</keyword>